<dbReference type="Gene3D" id="3.30.63.10">
    <property type="entry name" value="Guanylate Kinase phosphate binding domain"/>
    <property type="match status" value="1"/>
</dbReference>
<organism evidence="15 16">
    <name type="scientific">Hydrogenobacter hydrogenophilus</name>
    <dbReference type="NCBI Taxonomy" id="35835"/>
    <lineage>
        <taxon>Bacteria</taxon>
        <taxon>Pseudomonadati</taxon>
        <taxon>Aquificota</taxon>
        <taxon>Aquificia</taxon>
        <taxon>Aquificales</taxon>
        <taxon>Aquificaceae</taxon>
        <taxon>Hydrogenobacter</taxon>
    </lineage>
</organism>
<comment type="catalytic activity">
    <reaction evidence="12 13">
        <text>GMP + ATP = GDP + ADP</text>
        <dbReference type="Rhea" id="RHEA:20780"/>
        <dbReference type="ChEBI" id="CHEBI:30616"/>
        <dbReference type="ChEBI" id="CHEBI:58115"/>
        <dbReference type="ChEBI" id="CHEBI:58189"/>
        <dbReference type="ChEBI" id="CHEBI:456216"/>
        <dbReference type="EC" id="2.7.4.8"/>
    </reaction>
</comment>
<keyword evidence="16" id="KW-1185">Reference proteome</keyword>
<dbReference type="Gene3D" id="3.40.50.300">
    <property type="entry name" value="P-loop containing nucleotide triphosphate hydrolases"/>
    <property type="match status" value="1"/>
</dbReference>
<dbReference type="PANTHER" id="PTHR23117:SF13">
    <property type="entry name" value="GUANYLATE KINASE"/>
    <property type="match status" value="1"/>
</dbReference>
<sequence length="218" mass="25138">MGHLFVLSAPSGTGKTTVAEKLVSEVHNVKKVITATTRQKREGEVEGVDYIFMTKEEFEEGIKRGIFLEYALVYGNYYGTPKEQVEKILKQGKDALLVIDVQGAKSIREKLPESILIFLLPPSLEELKRRLITRGYRDKNLLEREQKVKMEIACARHFDYIVVNDFLDKAVEAIKNIINAHRHTRITFFRNIENLVKDANIKEIMLKGKCDIFLEEIR</sequence>
<keyword evidence="9 13" id="KW-0418">Kinase</keyword>
<keyword evidence="10 13" id="KW-0067">ATP-binding</keyword>
<dbReference type="EMBL" id="OBEN01000008">
    <property type="protein sequence ID" value="SNZ15356.1"/>
    <property type="molecule type" value="Genomic_DNA"/>
</dbReference>
<feature type="domain" description="Guanylate kinase-like" evidence="14">
    <location>
        <begin position="2"/>
        <end position="179"/>
    </location>
</feature>
<dbReference type="AlphaFoldDB" id="A0A285P5C3"/>
<dbReference type="CDD" id="cd00071">
    <property type="entry name" value="GMPK"/>
    <property type="match status" value="1"/>
</dbReference>
<dbReference type="EC" id="2.7.4.8" evidence="4 13"/>
<comment type="similarity">
    <text evidence="3 13">Belongs to the guanylate kinase family.</text>
</comment>
<dbReference type="PROSITE" id="PS00856">
    <property type="entry name" value="GUANYLATE_KINASE_1"/>
    <property type="match status" value="1"/>
</dbReference>
<dbReference type="PANTHER" id="PTHR23117">
    <property type="entry name" value="GUANYLATE KINASE-RELATED"/>
    <property type="match status" value="1"/>
</dbReference>
<evidence type="ECO:0000256" key="3">
    <source>
        <dbReference type="ARBA" id="ARBA00005790"/>
    </source>
</evidence>
<evidence type="ECO:0000256" key="5">
    <source>
        <dbReference type="ARBA" id="ARBA00016296"/>
    </source>
</evidence>
<evidence type="ECO:0000313" key="15">
    <source>
        <dbReference type="EMBL" id="SNZ15356.1"/>
    </source>
</evidence>
<dbReference type="InterPro" id="IPR020590">
    <property type="entry name" value="Guanylate_kinase_CS"/>
</dbReference>
<evidence type="ECO:0000256" key="4">
    <source>
        <dbReference type="ARBA" id="ARBA00012961"/>
    </source>
</evidence>
<accession>A0A285P5C3</accession>
<dbReference type="InterPro" id="IPR017665">
    <property type="entry name" value="Guanylate_kinase"/>
</dbReference>
<proteinExistence type="inferred from homology"/>
<feature type="binding site" evidence="13">
    <location>
        <begin position="9"/>
        <end position="16"/>
    </location>
    <ligand>
        <name>ATP</name>
        <dbReference type="ChEBI" id="CHEBI:30616"/>
    </ligand>
</feature>
<evidence type="ECO:0000256" key="6">
    <source>
        <dbReference type="ARBA" id="ARBA00022490"/>
    </source>
</evidence>
<evidence type="ECO:0000256" key="12">
    <source>
        <dbReference type="ARBA" id="ARBA00048594"/>
    </source>
</evidence>
<dbReference type="OrthoDB" id="9808150at2"/>
<protein>
    <recommendedName>
        <fullName evidence="5 13">Guanylate kinase</fullName>
        <ecNumber evidence="4 13">2.7.4.8</ecNumber>
    </recommendedName>
    <alternativeName>
        <fullName evidence="11 13">GMP kinase</fullName>
    </alternativeName>
</protein>
<comment type="subcellular location">
    <subcellularLocation>
        <location evidence="2 13">Cytoplasm</location>
    </subcellularLocation>
</comment>
<evidence type="ECO:0000256" key="1">
    <source>
        <dbReference type="ARBA" id="ARBA00003531"/>
    </source>
</evidence>
<dbReference type="FunFam" id="3.30.63.10:FF:000005">
    <property type="entry name" value="Guanylate kinase"/>
    <property type="match status" value="1"/>
</dbReference>
<evidence type="ECO:0000256" key="11">
    <source>
        <dbReference type="ARBA" id="ARBA00030128"/>
    </source>
</evidence>
<dbReference type="InterPro" id="IPR008144">
    <property type="entry name" value="Guanylate_kin-like_dom"/>
</dbReference>
<dbReference type="Proteomes" id="UP000218627">
    <property type="component" value="Unassembled WGS sequence"/>
</dbReference>
<comment type="function">
    <text evidence="1 13">Essential for recycling GMP and indirectly, cGMP.</text>
</comment>
<dbReference type="GO" id="GO:0004385">
    <property type="term" value="F:GMP kinase activity"/>
    <property type="evidence" value="ECO:0007669"/>
    <property type="project" value="UniProtKB-UniRule"/>
</dbReference>
<keyword evidence="6 13" id="KW-0963">Cytoplasm</keyword>
<evidence type="ECO:0000256" key="2">
    <source>
        <dbReference type="ARBA" id="ARBA00004496"/>
    </source>
</evidence>
<evidence type="ECO:0000256" key="10">
    <source>
        <dbReference type="ARBA" id="ARBA00022840"/>
    </source>
</evidence>
<gene>
    <name evidence="13" type="primary">gmk</name>
    <name evidence="15" type="ORF">SAMN06265353_1348</name>
</gene>
<dbReference type="GO" id="GO:0005524">
    <property type="term" value="F:ATP binding"/>
    <property type="evidence" value="ECO:0007669"/>
    <property type="project" value="UniProtKB-UniRule"/>
</dbReference>
<dbReference type="InterPro" id="IPR027417">
    <property type="entry name" value="P-loop_NTPase"/>
</dbReference>
<evidence type="ECO:0000256" key="7">
    <source>
        <dbReference type="ARBA" id="ARBA00022679"/>
    </source>
</evidence>
<dbReference type="PROSITE" id="PS50052">
    <property type="entry name" value="GUANYLATE_KINASE_2"/>
    <property type="match status" value="1"/>
</dbReference>
<evidence type="ECO:0000313" key="16">
    <source>
        <dbReference type="Proteomes" id="UP000218627"/>
    </source>
</evidence>
<evidence type="ECO:0000256" key="8">
    <source>
        <dbReference type="ARBA" id="ARBA00022741"/>
    </source>
</evidence>
<reference evidence="16" key="1">
    <citation type="submission" date="2017-09" db="EMBL/GenBank/DDBJ databases">
        <authorList>
            <person name="Varghese N."/>
            <person name="Submissions S."/>
        </authorList>
    </citation>
    <scope>NUCLEOTIDE SEQUENCE [LARGE SCALE GENOMIC DNA]</scope>
    <source>
        <strain evidence="16">DSM 2913</strain>
    </source>
</reference>
<dbReference type="HAMAP" id="MF_00328">
    <property type="entry name" value="Guanylate_kinase"/>
    <property type="match status" value="1"/>
</dbReference>
<dbReference type="SMART" id="SM00072">
    <property type="entry name" value="GuKc"/>
    <property type="match status" value="1"/>
</dbReference>
<name>A0A285P5C3_9AQUI</name>
<keyword evidence="7 13" id="KW-0808">Transferase</keyword>
<evidence type="ECO:0000256" key="9">
    <source>
        <dbReference type="ARBA" id="ARBA00022777"/>
    </source>
</evidence>
<keyword evidence="8 13" id="KW-0547">Nucleotide-binding</keyword>
<dbReference type="RefSeq" id="WP_096602680.1">
    <property type="nucleotide sequence ID" value="NZ_OBEN01000008.1"/>
</dbReference>
<dbReference type="SUPFAM" id="SSF52540">
    <property type="entry name" value="P-loop containing nucleoside triphosphate hydrolases"/>
    <property type="match status" value="1"/>
</dbReference>
<dbReference type="Pfam" id="PF00625">
    <property type="entry name" value="Guanylate_kin"/>
    <property type="match status" value="1"/>
</dbReference>
<evidence type="ECO:0000259" key="14">
    <source>
        <dbReference type="PROSITE" id="PS50052"/>
    </source>
</evidence>
<dbReference type="InterPro" id="IPR008145">
    <property type="entry name" value="GK/Ca_channel_bsu"/>
</dbReference>
<dbReference type="NCBIfam" id="TIGR03263">
    <property type="entry name" value="guanyl_kin"/>
    <property type="match status" value="1"/>
</dbReference>
<dbReference type="GO" id="GO:0005829">
    <property type="term" value="C:cytosol"/>
    <property type="evidence" value="ECO:0007669"/>
    <property type="project" value="TreeGrafter"/>
</dbReference>
<evidence type="ECO:0000256" key="13">
    <source>
        <dbReference type="HAMAP-Rule" id="MF_00328"/>
    </source>
</evidence>